<evidence type="ECO:0000313" key="6">
    <source>
        <dbReference type="Proteomes" id="UP000265882"/>
    </source>
</evidence>
<dbReference type="InterPro" id="IPR015422">
    <property type="entry name" value="PyrdxlP-dep_Trfase_small"/>
</dbReference>
<evidence type="ECO:0000256" key="3">
    <source>
        <dbReference type="PIRSR" id="PIRSR000390-2"/>
    </source>
</evidence>
<feature type="modified residue" description="N6-(pyridoxal phosphate)lysine" evidence="3">
    <location>
        <position position="206"/>
    </location>
</feature>
<dbReference type="Pfam" id="PF01041">
    <property type="entry name" value="DegT_DnrJ_EryC1"/>
    <property type="match status" value="1"/>
</dbReference>
<dbReference type="GO" id="GO:0000271">
    <property type="term" value="P:polysaccharide biosynthetic process"/>
    <property type="evidence" value="ECO:0007669"/>
    <property type="project" value="TreeGrafter"/>
</dbReference>
<dbReference type="InterPro" id="IPR015424">
    <property type="entry name" value="PyrdxlP-dep_Trfase"/>
</dbReference>
<dbReference type="Gene3D" id="3.40.640.10">
    <property type="entry name" value="Type I PLP-dependent aspartate aminotransferase-like (Major domain)"/>
    <property type="match status" value="1"/>
</dbReference>
<comment type="similarity">
    <text evidence="1 4">Belongs to the DegT/DnrJ/EryC1 family.</text>
</comment>
<keyword evidence="5" id="KW-0808">Transferase</keyword>
<evidence type="ECO:0000313" key="5">
    <source>
        <dbReference type="EMBL" id="RJP22484.1"/>
    </source>
</evidence>
<dbReference type="Gene3D" id="3.90.1150.10">
    <property type="entry name" value="Aspartate Aminotransferase, domain 1"/>
    <property type="match status" value="1"/>
</dbReference>
<dbReference type="PIRSF" id="PIRSF000390">
    <property type="entry name" value="PLP_StrS"/>
    <property type="match status" value="1"/>
</dbReference>
<feature type="active site" description="Proton acceptor" evidence="2">
    <location>
        <position position="206"/>
    </location>
</feature>
<gene>
    <name evidence="5" type="ORF">C4520_08255</name>
</gene>
<dbReference type="SUPFAM" id="SSF53383">
    <property type="entry name" value="PLP-dependent transferases"/>
    <property type="match status" value="1"/>
</dbReference>
<protein>
    <submittedName>
        <fullName evidence="5">DegT/DnrJ/EryC1/StrS family aminotransferase</fullName>
    </submittedName>
</protein>
<reference evidence="5 6" key="1">
    <citation type="journal article" date="2017" name="ISME J.">
        <title>Energy and carbon metabolisms in a deep terrestrial subsurface fluid microbial community.</title>
        <authorList>
            <person name="Momper L."/>
            <person name="Jungbluth S.P."/>
            <person name="Lee M.D."/>
            <person name="Amend J.P."/>
        </authorList>
    </citation>
    <scope>NUCLEOTIDE SEQUENCE [LARGE SCALE GENOMIC DNA]</scope>
    <source>
        <strain evidence="5">SURF_5</strain>
    </source>
</reference>
<dbReference type="EMBL" id="QZKU01000057">
    <property type="protein sequence ID" value="RJP22484.1"/>
    <property type="molecule type" value="Genomic_DNA"/>
</dbReference>
<dbReference type="CDD" id="cd00616">
    <property type="entry name" value="AHBA_syn"/>
    <property type="match status" value="1"/>
</dbReference>
<dbReference type="InterPro" id="IPR000653">
    <property type="entry name" value="DegT/StrS_aminotransferase"/>
</dbReference>
<proteinExistence type="inferred from homology"/>
<keyword evidence="3 4" id="KW-0663">Pyridoxal phosphate</keyword>
<dbReference type="AlphaFoldDB" id="A0A3A4P3C2"/>
<accession>A0A3A4P3C2</accession>
<dbReference type="PANTHER" id="PTHR30244:SF34">
    <property type="entry name" value="DTDP-4-AMINO-4,6-DIDEOXYGALACTOSE TRANSAMINASE"/>
    <property type="match status" value="1"/>
</dbReference>
<dbReference type="Proteomes" id="UP000265882">
    <property type="component" value="Unassembled WGS sequence"/>
</dbReference>
<evidence type="ECO:0000256" key="1">
    <source>
        <dbReference type="ARBA" id="ARBA00037999"/>
    </source>
</evidence>
<dbReference type="InterPro" id="IPR015421">
    <property type="entry name" value="PyrdxlP-dep_Trfase_major"/>
</dbReference>
<evidence type="ECO:0000256" key="2">
    <source>
        <dbReference type="PIRSR" id="PIRSR000390-1"/>
    </source>
</evidence>
<dbReference type="PANTHER" id="PTHR30244">
    <property type="entry name" value="TRANSAMINASE"/>
    <property type="match status" value="1"/>
</dbReference>
<evidence type="ECO:0000256" key="4">
    <source>
        <dbReference type="RuleBase" id="RU004508"/>
    </source>
</evidence>
<name>A0A3A4P3C2_ABYX5</name>
<sequence>MDFLSFFGSHEDLVKKTLPKPIIASSCIPLCKPYITAEEEKAVAEVLRSGWLMQGPKVEEFERLVAEYAGVKHAVSVNSGTSALTIAYAAAGLPAGRGAIMPSHSFVATANTAVHNGLTPIFVDIKRNQYNIDPSKIEPAISKNACALVVVHQIGIPADMTPIMKVAKKHKLVVLEDAACSIGATYGGRQTGGFGEIACLSFHPRKVITTGEGGMLLTNSDQAAQLARSLRNHGLTQDDSSTPIRCKSAGYNYRMTDVQAAIGIVQFKKLDEIIRLRTRLAARYQEEISRLPALRLPEWPKGAVPNFQSFVVEALDEKISRDLLLRHMNERGIESKPGIQPIHNEPAYAGSVRDADLPETMRAAGRSFFLPLYPGMTDDDQTLVLQVLKEATEINGRAR</sequence>
<comment type="caution">
    <text evidence="5">The sequence shown here is derived from an EMBL/GenBank/DDBJ whole genome shotgun (WGS) entry which is preliminary data.</text>
</comment>
<dbReference type="GO" id="GO:0008483">
    <property type="term" value="F:transaminase activity"/>
    <property type="evidence" value="ECO:0007669"/>
    <property type="project" value="UniProtKB-KW"/>
</dbReference>
<organism evidence="5 6">
    <name type="scientific">Abyssobacteria bacterium (strain SURF_5)</name>
    <dbReference type="NCBI Taxonomy" id="2093360"/>
    <lineage>
        <taxon>Bacteria</taxon>
        <taxon>Pseudomonadati</taxon>
        <taxon>Candidatus Hydrogenedentota</taxon>
        <taxon>Candidatus Abyssobacteria</taxon>
    </lineage>
</organism>
<keyword evidence="5" id="KW-0032">Aminotransferase</keyword>
<dbReference type="GO" id="GO:0030170">
    <property type="term" value="F:pyridoxal phosphate binding"/>
    <property type="evidence" value="ECO:0007669"/>
    <property type="project" value="TreeGrafter"/>
</dbReference>